<organism evidence="2 3">
    <name type="scientific">Bimuria novae-zelandiae CBS 107.79</name>
    <dbReference type="NCBI Taxonomy" id="1447943"/>
    <lineage>
        <taxon>Eukaryota</taxon>
        <taxon>Fungi</taxon>
        <taxon>Dikarya</taxon>
        <taxon>Ascomycota</taxon>
        <taxon>Pezizomycotina</taxon>
        <taxon>Dothideomycetes</taxon>
        <taxon>Pleosporomycetidae</taxon>
        <taxon>Pleosporales</taxon>
        <taxon>Massarineae</taxon>
        <taxon>Didymosphaeriaceae</taxon>
        <taxon>Bimuria</taxon>
    </lineage>
</organism>
<feature type="compositionally biased region" description="Basic and acidic residues" evidence="1">
    <location>
        <begin position="1"/>
        <end position="10"/>
    </location>
</feature>
<proteinExistence type="predicted"/>
<feature type="compositionally biased region" description="Acidic residues" evidence="1">
    <location>
        <begin position="11"/>
        <end position="33"/>
    </location>
</feature>
<sequence>MKPPKIKEEHDDAMEADMPDNDAEKELDDEYSDGEVKLDANNDEVGEVFADVEDGEDLGQINAAVGNVKKRKATSKTLPPRKKNKVGHEATASLDKSRKPEKTKQVEKPRMFLDSCPSLHPDAPFGYPRIINLTNSWVYKDNNVKYYLCDGVTTLLWHRDRAAFHKFFDPMI</sequence>
<feature type="compositionally biased region" description="Basic residues" evidence="1">
    <location>
        <begin position="69"/>
        <end position="85"/>
    </location>
</feature>
<reference evidence="2" key="1">
    <citation type="journal article" date="2020" name="Stud. Mycol.">
        <title>101 Dothideomycetes genomes: a test case for predicting lifestyles and emergence of pathogens.</title>
        <authorList>
            <person name="Haridas S."/>
            <person name="Albert R."/>
            <person name="Binder M."/>
            <person name="Bloem J."/>
            <person name="Labutti K."/>
            <person name="Salamov A."/>
            <person name="Andreopoulos B."/>
            <person name="Baker S."/>
            <person name="Barry K."/>
            <person name="Bills G."/>
            <person name="Bluhm B."/>
            <person name="Cannon C."/>
            <person name="Castanera R."/>
            <person name="Culley D."/>
            <person name="Daum C."/>
            <person name="Ezra D."/>
            <person name="Gonzalez J."/>
            <person name="Henrissat B."/>
            <person name="Kuo A."/>
            <person name="Liang C."/>
            <person name="Lipzen A."/>
            <person name="Lutzoni F."/>
            <person name="Magnuson J."/>
            <person name="Mondo S."/>
            <person name="Nolan M."/>
            <person name="Ohm R."/>
            <person name="Pangilinan J."/>
            <person name="Park H.-J."/>
            <person name="Ramirez L."/>
            <person name="Alfaro M."/>
            <person name="Sun H."/>
            <person name="Tritt A."/>
            <person name="Yoshinaga Y."/>
            <person name="Zwiers L.-H."/>
            <person name="Turgeon B."/>
            <person name="Goodwin S."/>
            <person name="Spatafora J."/>
            <person name="Crous P."/>
            <person name="Grigoriev I."/>
        </authorList>
    </citation>
    <scope>NUCLEOTIDE SEQUENCE</scope>
    <source>
        <strain evidence="2">CBS 107.79</strain>
    </source>
</reference>
<evidence type="ECO:0000256" key="1">
    <source>
        <dbReference type="SAM" id="MobiDB-lite"/>
    </source>
</evidence>
<accession>A0A6A5VLZ6</accession>
<feature type="region of interest" description="Disordered" evidence="1">
    <location>
        <begin position="1"/>
        <end position="41"/>
    </location>
</feature>
<dbReference type="Proteomes" id="UP000800036">
    <property type="component" value="Unassembled WGS sequence"/>
</dbReference>
<keyword evidence="3" id="KW-1185">Reference proteome</keyword>
<evidence type="ECO:0000313" key="3">
    <source>
        <dbReference type="Proteomes" id="UP000800036"/>
    </source>
</evidence>
<dbReference type="EMBL" id="ML976661">
    <property type="protein sequence ID" value="KAF1978291.1"/>
    <property type="molecule type" value="Genomic_DNA"/>
</dbReference>
<evidence type="ECO:0000313" key="2">
    <source>
        <dbReference type="EMBL" id="KAF1978291.1"/>
    </source>
</evidence>
<gene>
    <name evidence="2" type="ORF">BU23DRAFT_596014</name>
</gene>
<feature type="region of interest" description="Disordered" evidence="1">
    <location>
        <begin position="69"/>
        <end position="107"/>
    </location>
</feature>
<feature type="compositionally biased region" description="Basic and acidic residues" evidence="1">
    <location>
        <begin position="95"/>
        <end position="107"/>
    </location>
</feature>
<dbReference type="AlphaFoldDB" id="A0A6A5VLZ6"/>
<protein>
    <submittedName>
        <fullName evidence="2">Uncharacterized protein</fullName>
    </submittedName>
</protein>
<name>A0A6A5VLZ6_9PLEO</name>